<dbReference type="PANTHER" id="PTHR34352:SF1">
    <property type="entry name" value="PROTEIN YHFA"/>
    <property type="match status" value="1"/>
</dbReference>
<dbReference type="RefSeq" id="WP_135500565.1">
    <property type="nucleotide sequence ID" value="NZ_JACHHE010000005.1"/>
</dbReference>
<evidence type="ECO:0000313" key="3">
    <source>
        <dbReference type="Proteomes" id="UP000525923"/>
    </source>
</evidence>
<keyword evidence="1" id="KW-0472">Membrane</keyword>
<evidence type="ECO:0000256" key="1">
    <source>
        <dbReference type="SAM" id="Phobius"/>
    </source>
</evidence>
<dbReference type="InterPro" id="IPR036102">
    <property type="entry name" value="OsmC/Ohrsf"/>
</dbReference>
<keyword evidence="3" id="KW-1185">Reference proteome</keyword>
<dbReference type="PANTHER" id="PTHR34352">
    <property type="entry name" value="PROTEIN YHFA"/>
    <property type="match status" value="1"/>
</dbReference>
<dbReference type="InterPro" id="IPR003718">
    <property type="entry name" value="OsmC/Ohr_fam"/>
</dbReference>
<dbReference type="Pfam" id="PF02566">
    <property type="entry name" value="OsmC"/>
    <property type="match status" value="1"/>
</dbReference>
<gene>
    <name evidence="2" type="ORF">HNQ44_002131</name>
</gene>
<accession>A0A7W8CS85</accession>
<dbReference type="InterPro" id="IPR015946">
    <property type="entry name" value="KH_dom-like_a/b"/>
</dbReference>
<organism evidence="2 3">
    <name type="scientific">Planococcus koreensis</name>
    <dbReference type="NCBI Taxonomy" id="112331"/>
    <lineage>
        <taxon>Bacteria</taxon>
        <taxon>Bacillati</taxon>
        <taxon>Bacillota</taxon>
        <taxon>Bacilli</taxon>
        <taxon>Bacillales</taxon>
        <taxon>Caryophanaceae</taxon>
        <taxon>Planococcus</taxon>
    </lineage>
</organism>
<proteinExistence type="predicted"/>
<sequence>MAGPTLKVSTIWQKDFLFTMTTPGGHELAMDAHQATGGEGNGVLPMQALLGALAGCVGMDVVAILRSRMNKIERIEIVTEGDKNDKPPKEFTAIAVTFLVDGEVEPERVWHAIRTSADKYCPVAHSIMPALAYKLILNGEDVEEL</sequence>
<dbReference type="EMBL" id="JACHHE010000005">
    <property type="protein sequence ID" value="MBB5180702.1"/>
    <property type="molecule type" value="Genomic_DNA"/>
</dbReference>
<keyword evidence="1" id="KW-0812">Transmembrane</keyword>
<keyword evidence="1" id="KW-1133">Transmembrane helix</keyword>
<feature type="transmembrane region" description="Helical" evidence="1">
    <location>
        <begin position="46"/>
        <end position="65"/>
    </location>
</feature>
<dbReference type="OrthoDB" id="9804010at2"/>
<protein>
    <submittedName>
        <fullName evidence="2">Putative redox protein</fullName>
    </submittedName>
</protein>
<comment type="caution">
    <text evidence="2">The sequence shown here is derived from an EMBL/GenBank/DDBJ whole genome shotgun (WGS) entry which is preliminary data.</text>
</comment>
<dbReference type="AlphaFoldDB" id="A0A7W8CS85"/>
<name>A0A7W8CS85_9BACL</name>
<reference evidence="2 3" key="1">
    <citation type="submission" date="2020-08" db="EMBL/GenBank/DDBJ databases">
        <title>Genomic Encyclopedia of Type Strains, Phase IV (KMG-IV): sequencing the most valuable type-strain genomes for metagenomic binning, comparative biology and taxonomic classification.</title>
        <authorList>
            <person name="Goeker M."/>
        </authorList>
    </citation>
    <scope>NUCLEOTIDE SEQUENCE [LARGE SCALE GENOMIC DNA]</scope>
    <source>
        <strain evidence="2 3">DSM 15895</strain>
    </source>
</reference>
<evidence type="ECO:0000313" key="2">
    <source>
        <dbReference type="EMBL" id="MBB5180702.1"/>
    </source>
</evidence>
<dbReference type="SUPFAM" id="SSF82784">
    <property type="entry name" value="OsmC-like"/>
    <property type="match status" value="1"/>
</dbReference>
<dbReference type="Proteomes" id="UP000525923">
    <property type="component" value="Unassembled WGS sequence"/>
</dbReference>
<dbReference type="Gene3D" id="3.30.300.20">
    <property type="match status" value="1"/>
</dbReference>